<comment type="caution">
    <text evidence="1">The sequence shown here is derived from an EMBL/GenBank/DDBJ whole genome shotgun (WGS) entry which is preliminary data.</text>
</comment>
<proteinExistence type="predicted"/>
<accession>A0ABT5VUF4</accession>
<dbReference type="PROSITE" id="PS51257">
    <property type="entry name" value="PROKAR_LIPOPROTEIN"/>
    <property type="match status" value="1"/>
</dbReference>
<evidence type="ECO:0000313" key="2">
    <source>
        <dbReference type="Proteomes" id="UP001528920"/>
    </source>
</evidence>
<dbReference type="Gene3D" id="2.60.120.200">
    <property type="match status" value="1"/>
</dbReference>
<dbReference type="EMBL" id="JAKJSC010000002">
    <property type="protein sequence ID" value="MDE5419050.1"/>
    <property type="molecule type" value="Genomic_DNA"/>
</dbReference>
<protein>
    <submittedName>
        <fullName evidence="1">YesU family protein</fullName>
    </submittedName>
</protein>
<sequence>MKLNVTMHHYFKSFVYLVVVCLFMGCSGKTQKDFESLNSSKDWTLKLSDSCTGNWQDNWFLDGLIATVENSEKGMNFTAGPEFRNDAHHAVLWTKESFKGDVKIEYNYTRTDSQVINVNILYIQAQGIGKGPYDKDISKWNHLREVPKMSLYYNYMNPLHISYAAFPMVNEDPENDYLRVRKYPVTDAITFKDMEVEPSYYDIGLFLPNISYKVTVIKTDSQLLMNVNGDGKNKLYTFDVSDKEKLVEGRIGLRHMYTRSARYSDFKVSTK</sequence>
<gene>
    <name evidence="1" type="ORF">L3049_13675</name>
</gene>
<evidence type="ECO:0000313" key="1">
    <source>
        <dbReference type="EMBL" id="MDE5419050.1"/>
    </source>
</evidence>
<name>A0ABT5VUF4_9BACT</name>
<dbReference type="RefSeq" id="WP_275110379.1">
    <property type="nucleotide sequence ID" value="NZ_JAKJSC010000002.1"/>
</dbReference>
<organism evidence="1 2">
    <name type="scientific">Paralabilibaculum antarcticum</name>
    <dbReference type="NCBI Taxonomy" id="2912572"/>
    <lineage>
        <taxon>Bacteria</taxon>
        <taxon>Pseudomonadati</taxon>
        <taxon>Bacteroidota</taxon>
        <taxon>Bacteroidia</taxon>
        <taxon>Marinilabiliales</taxon>
        <taxon>Marinifilaceae</taxon>
        <taxon>Paralabilibaculum</taxon>
    </lineage>
</organism>
<keyword evidence="2" id="KW-1185">Reference proteome</keyword>
<reference evidence="1 2" key="1">
    <citation type="submission" date="2022-01" db="EMBL/GenBank/DDBJ databases">
        <title>Labilibaculum sp. nov, a marine bacterium isolated from Antarctica.</title>
        <authorList>
            <person name="Dai W."/>
        </authorList>
    </citation>
    <scope>NUCLEOTIDE SEQUENCE [LARGE SCALE GENOMIC DNA]</scope>
    <source>
        <strain evidence="1 2">DW002</strain>
    </source>
</reference>
<dbReference type="Proteomes" id="UP001528920">
    <property type="component" value="Unassembled WGS sequence"/>
</dbReference>